<dbReference type="SUPFAM" id="SSF56784">
    <property type="entry name" value="HAD-like"/>
    <property type="match status" value="1"/>
</dbReference>
<feature type="chain" id="PRO_5039066892" evidence="2">
    <location>
        <begin position="24"/>
        <end position="281"/>
    </location>
</feature>
<keyword evidence="3" id="KW-0449">Lipoprotein</keyword>
<dbReference type="PANTHER" id="PTHR31284:SF10">
    <property type="entry name" value="ACID PHOSPHATASE-LIKE PROTEIN"/>
    <property type="match status" value="1"/>
</dbReference>
<dbReference type="AlphaFoldDB" id="A0A9D9E505"/>
<dbReference type="SFLD" id="SFLDS00003">
    <property type="entry name" value="Haloacid_Dehalogenase"/>
    <property type="match status" value="1"/>
</dbReference>
<keyword evidence="1 2" id="KW-0732">Signal</keyword>
<dbReference type="InterPro" id="IPR005519">
    <property type="entry name" value="Acid_phosphat_B-like"/>
</dbReference>
<dbReference type="PANTHER" id="PTHR31284">
    <property type="entry name" value="ACID PHOSPHATASE-LIKE PROTEIN"/>
    <property type="match status" value="1"/>
</dbReference>
<dbReference type="GO" id="GO:0009279">
    <property type="term" value="C:cell outer membrane"/>
    <property type="evidence" value="ECO:0007669"/>
    <property type="project" value="InterPro"/>
</dbReference>
<comment type="caution">
    <text evidence="3">The sequence shown here is derived from an EMBL/GenBank/DDBJ whole genome shotgun (WGS) entry which is preliminary data.</text>
</comment>
<gene>
    <name evidence="3" type="ORF">IAA89_03630</name>
</gene>
<dbReference type="InterPro" id="IPR006423">
    <property type="entry name" value="Lipo_e_P4"/>
</dbReference>
<dbReference type="SFLD" id="SFLDG01125">
    <property type="entry name" value="C1.1:_Acid_Phosphatase_Like"/>
    <property type="match status" value="1"/>
</dbReference>
<dbReference type="PIRSF" id="PIRSF019271">
    <property type="entry name" value="Acid_Ptase_C"/>
    <property type="match status" value="1"/>
</dbReference>
<dbReference type="EMBL" id="JADIMP010000058">
    <property type="protein sequence ID" value="MBO8441522.1"/>
    <property type="molecule type" value="Genomic_DNA"/>
</dbReference>
<sequence>MNKFGKYSLMTSLAVLLTLSTNAFVKPKITNADSLGDQSVMALDWYQTSAESKALYLQAYNVAKNNLNQDLQNPANKPTAIILDIDETVLDNSPYEAYAALHGACFPKFWNKWINSAQAKPVPGVKDFLNYANSKGVQIYYISNRSTNQLKATQKDLQNHGLPQATKSHILLKTKSEKDKVSRRKQVEQNNNVVMFFGDSLTDFNNPSKPTISSRYSDVEQNANKFGEQYIVLPNPMYGGWESAIYGKDNNRNDKGTLRKDHLTVFNPSTDKVKVKTVTEK</sequence>
<reference evidence="3" key="1">
    <citation type="submission" date="2020-10" db="EMBL/GenBank/DDBJ databases">
        <authorList>
            <person name="Gilroy R."/>
        </authorList>
    </citation>
    <scope>NUCLEOTIDE SEQUENCE</scope>
    <source>
        <strain evidence="3">C6-149</strain>
    </source>
</reference>
<accession>A0A9D9E505</accession>
<name>A0A9D9E505_9LACO</name>
<dbReference type="Gene3D" id="3.40.50.1000">
    <property type="entry name" value="HAD superfamily/HAD-like"/>
    <property type="match status" value="1"/>
</dbReference>
<dbReference type="InterPro" id="IPR023214">
    <property type="entry name" value="HAD_sf"/>
</dbReference>
<dbReference type="CDD" id="cd07534">
    <property type="entry name" value="HAD_CAP"/>
    <property type="match status" value="1"/>
</dbReference>
<organism evidence="3 4">
    <name type="scientific">Candidatus Gallilactobacillus intestinavium</name>
    <dbReference type="NCBI Taxonomy" id="2840838"/>
    <lineage>
        <taxon>Bacteria</taxon>
        <taxon>Bacillati</taxon>
        <taxon>Bacillota</taxon>
        <taxon>Bacilli</taxon>
        <taxon>Lactobacillales</taxon>
        <taxon>Lactobacillaceae</taxon>
        <taxon>Lactobacillaceae incertae sedis</taxon>
        <taxon>Candidatus Gallilactobacillus</taxon>
    </lineage>
</organism>
<dbReference type="NCBIfam" id="TIGR01533">
    <property type="entry name" value="lipo_e_P4"/>
    <property type="match status" value="1"/>
</dbReference>
<feature type="signal peptide" evidence="2">
    <location>
        <begin position="1"/>
        <end position="23"/>
    </location>
</feature>
<evidence type="ECO:0000313" key="3">
    <source>
        <dbReference type="EMBL" id="MBO8441522.1"/>
    </source>
</evidence>
<evidence type="ECO:0000256" key="2">
    <source>
        <dbReference type="SAM" id="SignalP"/>
    </source>
</evidence>
<evidence type="ECO:0000256" key="1">
    <source>
        <dbReference type="ARBA" id="ARBA00022729"/>
    </source>
</evidence>
<reference evidence="3" key="2">
    <citation type="journal article" date="2021" name="PeerJ">
        <title>Extensive microbial diversity within the chicken gut microbiome revealed by metagenomics and culture.</title>
        <authorList>
            <person name="Gilroy R."/>
            <person name="Ravi A."/>
            <person name="Getino M."/>
            <person name="Pursley I."/>
            <person name="Horton D.L."/>
            <person name="Alikhan N.F."/>
            <person name="Baker D."/>
            <person name="Gharbi K."/>
            <person name="Hall N."/>
            <person name="Watson M."/>
            <person name="Adriaenssens E.M."/>
            <person name="Foster-Nyarko E."/>
            <person name="Jarju S."/>
            <person name="Secka A."/>
            <person name="Antonio M."/>
            <person name="Oren A."/>
            <person name="Chaudhuri R.R."/>
            <person name="La Ragione R."/>
            <person name="Hildebrand F."/>
            <person name="Pallen M.J."/>
        </authorList>
    </citation>
    <scope>NUCLEOTIDE SEQUENCE</scope>
    <source>
        <strain evidence="3">C6-149</strain>
    </source>
</reference>
<dbReference type="Proteomes" id="UP000823614">
    <property type="component" value="Unassembled WGS sequence"/>
</dbReference>
<dbReference type="InterPro" id="IPR036412">
    <property type="entry name" value="HAD-like_sf"/>
</dbReference>
<protein>
    <submittedName>
        <fullName evidence="3">5'-nucleotidase, lipoprotein e(P4) family</fullName>
    </submittedName>
</protein>
<dbReference type="Pfam" id="PF03767">
    <property type="entry name" value="Acid_phosphat_B"/>
    <property type="match status" value="1"/>
</dbReference>
<evidence type="ECO:0000313" key="4">
    <source>
        <dbReference type="Proteomes" id="UP000823614"/>
    </source>
</evidence>
<proteinExistence type="predicted"/>